<keyword evidence="1" id="KW-0812">Transmembrane</keyword>
<reference evidence="2 3" key="1">
    <citation type="journal article" date="2016" name="Sci. Rep.">
        <title>A novel ammonia-oxidizing archaeon from wastewater treatment plant: Its enrichment, physiological and genomic characteristics.</title>
        <authorList>
            <person name="Li Y."/>
            <person name="Ding K."/>
            <person name="Wen X."/>
            <person name="Zhang B."/>
            <person name="Shen B."/>
            <person name="Yang Y."/>
        </authorList>
    </citation>
    <scope>NUCLEOTIDE SEQUENCE [LARGE SCALE GENOMIC DNA]</scope>
    <source>
        <strain evidence="2 3">SAT1</strain>
    </source>
</reference>
<dbReference type="Proteomes" id="UP000266745">
    <property type="component" value="Chromosome"/>
</dbReference>
<protein>
    <submittedName>
        <fullName evidence="2">Copper-binding protein</fullName>
    </submittedName>
</protein>
<dbReference type="AlphaFoldDB" id="A0A3G1B3B6"/>
<evidence type="ECO:0000256" key="1">
    <source>
        <dbReference type="SAM" id="Phobius"/>
    </source>
</evidence>
<feature type="transmembrane region" description="Helical" evidence="1">
    <location>
        <begin position="247"/>
        <end position="266"/>
    </location>
</feature>
<accession>A0A3G1B3B6</accession>
<gene>
    <name evidence="2" type="ORF">SU86_004230</name>
</gene>
<dbReference type="EMBL" id="CP011097">
    <property type="protein sequence ID" value="AJZ76632.1"/>
    <property type="molecule type" value="Genomic_DNA"/>
</dbReference>
<keyword evidence="3" id="KW-1185">Reference proteome</keyword>
<keyword evidence="1" id="KW-1133">Transmembrane helix</keyword>
<dbReference type="InterPro" id="IPR010916">
    <property type="entry name" value="TonB_box_CS"/>
</dbReference>
<dbReference type="KEGG" id="tah:SU86_004230"/>
<dbReference type="STRING" id="1603555.SU86_004230"/>
<sequence>MYATLALFTILATGSLALPAFAQEFVDAVTIATDKEAYEDGETITVSGSVRERLSGYDVTLQVIAANGNLVTAQQLPVSDENTFGIDLAAGGPLWRSAGTYTIKVLYGTATRTAETSFEFGGSGDVIPGPKGKTFPLANPEDGSVGYSIKGGKILSITPDIPAKSLIVEIETTADGEVKLIIPRSILDARLGADGISGEDDSFFVLVDGAEADFEETTTSEDRTLTIPFEDGTTQIEIIGTFVIPEFGTIAVIILAVAIVSIIAISSRSRLSILPKY</sequence>
<name>A0A3G1B3B6_9ARCH</name>
<dbReference type="NCBIfam" id="TIGR04296">
    <property type="entry name" value="PEFG-CTERM"/>
    <property type="match status" value="1"/>
</dbReference>
<evidence type="ECO:0000313" key="2">
    <source>
        <dbReference type="EMBL" id="AJZ76632.1"/>
    </source>
</evidence>
<dbReference type="InterPro" id="IPR027560">
    <property type="entry name" value="PEFG-CTERM"/>
</dbReference>
<dbReference type="PROSITE" id="PS00430">
    <property type="entry name" value="TONB_DEPENDENT_REC_1"/>
    <property type="match status" value="1"/>
</dbReference>
<organism evidence="2 3">
    <name type="scientific">Candidatus Nitrosotenuis cloacae</name>
    <dbReference type="NCBI Taxonomy" id="1603555"/>
    <lineage>
        <taxon>Archaea</taxon>
        <taxon>Nitrososphaerota</taxon>
        <taxon>Candidatus Nitrosotenuis</taxon>
    </lineage>
</organism>
<evidence type="ECO:0000313" key="3">
    <source>
        <dbReference type="Proteomes" id="UP000266745"/>
    </source>
</evidence>
<proteinExistence type="predicted"/>
<keyword evidence="1" id="KW-0472">Membrane</keyword>